<comment type="similarity">
    <text evidence="2">Belongs to the dynein heavy chain family.</text>
</comment>
<keyword evidence="7" id="KW-0067">ATP-binding</keyword>
<keyword evidence="4" id="KW-0493">Microtubule</keyword>
<dbReference type="GO" id="GO:0045505">
    <property type="term" value="F:dynein intermediate chain binding"/>
    <property type="evidence" value="ECO:0007669"/>
    <property type="project" value="InterPro"/>
</dbReference>
<feature type="coiled-coil region" evidence="14">
    <location>
        <begin position="855"/>
        <end position="910"/>
    </location>
</feature>
<dbReference type="GO" id="GO:0007018">
    <property type="term" value="P:microtubule-based movement"/>
    <property type="evidence" value="ECO:0007669"/>
    <property type="project" value="InterPro"/>
</dbReference>
<dbReference type="InterPro" id="IPR024743">
    <property type="entry name" value="Dynein_HC_stalk"/>
</dbReference>
<protein>
    <recommendedName>
        <fullName evidence="15">AAA+ ATPase domain-containing protein</fullName>
    </recommendedName>
</protein>
<reference evidence="16 17" key="1">
    <citation type="submission" date="2024-05" db="EMBL/GenBank/DDBJ databases">
        <authorList>
            <person name="Wallberg A."/>
        </authorList>
    </citation>
    <scope>NUCLEOTIDE SEQUENCE [LARGE SCALE GENOMIC DNA]</scope>
</reference>
<dbReference type="Gene3D" id="1.10.8.1220">
    <property type="match status" value="1"/>
</dbReference>
<evidence type="ECO:0000256" key="10">
    <source>
        <dbReference type="ARBA" id="ARBA00023069"/>
    </source>
</evidence>
<dbReference type="GO" id="GO:0005930">
    <property type="term" value="C:axoneme"/>
    <property type="evidence" value="ECO:0007669"/>
    <property type="project" value="UniProtKB-SubCell"/>
</dbReference>
<dbReference type="GO" id="GO:0005524">
    <property type="term" value="F:ATP binding"/>
    <property type="evidence" value="ECO:0007669"/>
    <property type="project" value="UniProtKB-KW"/>
</dbReference>
<dbReference type="Gene3D" id="1.20.920.30">
    <property type="match status" value="1"/>
</dbReference>
<evidence type="ECO:0000256" key="13">
    <source>
        <dbReference type="ARBA" id="ARBA00023273"/>
    </source>
</evidence>
<evidence type="ECO:0000256" key="1">
    <source>
        <dbReference type="ARBA" id="ARBA00004430"/>
    </source>
</evidence>
<dbReference type="SMART" id="SM00382">
    <property type="entry name" value="AAA"/>
    <property type="match status" value="2"/>
</dbReference>
<dbReference type="FunFam" id="1.20.920.20:FF:000003">
    <property type="entry name" value="Dynein axonemal heavy chain 17"/>
    <property type="match status" value="1"/>
</dbReference>
<dbReference type="GO" id="GO:0005874">
    <property type="term" value="C:microtubule"/>
    <property type="evidence" value="ECO:0007669"/>
    <property type="project" value="UniProtKB-KW"/>
</dbReference>
<dbReference type="Pfam" id="PF12775">
    <property type="entry name" value="AAA_7"/>
    <property type="match status" value="1"/>
</dbReference>
<dbReference type="EMBL" id="CAXKWB010005575">
    <property type="protein sequence ID" value="CAL4079099.1"/>
    <property type="molecule type" value="Genomic_DNA"/>
</dbReference>
<keyword evidence="11" id="KW-0505">Motor protein</keyword>
<evidence type="ECO:0000256" key="11">
    <source>
        <dbReference type="ARBA" id="ARBA00023175"/>
    </source>
</evidence>
<dbReference type="PANTHER" id="PTHR45703">
    <property type="entry name" value="DYNEIN HEAVY CHAIN"/>
    <property type="match status" value="1"/>
</dbReference>
<evidence type="ECO:0000256" key="9">
    <source>
        <dbReference type="ARBA" id="ARBA00023054"/>
    </source>
</evidence>
<keyword evidence="12" id="KW-0206">Cytoskeleton</keyword>
<evidence type="ECO:0000256" key="6">
    <source>
        <dbReference type="ARBA" id="ARBA00022741"/>
    </source>
</evidence>
<keyword evidence="3" id="KW-0963">Cytoplasm</keyword>
<keyword evidence="9 14" id="KW-0175">Coiled coil</keyword>
<keyword evidence="5" id="KW-0677">Repeat</keyword>
<dbReference type="Pfam" id="PF12781">
    <property type="entry name" value="AAA_9"/>
    <property type="match status" value="1"/>
</dbReference>
<evidence type="ECO:0000256" key="2">
    <source>
        <dbReference type="ARBA" id="ARBA00008887"/>
    </source>
</evidence>
<keyword evidence="6" id="KW-0547">Nucleotide-binding</keyword>
<dbReference type="InterPro" id="IPR041589">
    <property type="entry name" value="DNAH3_AAA_lid_1"/>
</dbReference>
<dbReference type="GO" id="GO:0030286">
    <property type="term" value="C:dynein complex"/>
    <property type="evidence" value="ECO:0007669"/>
    <property type="project" value="UniProtKB-KW"/>
</dbReference>
<comment type="subcellular location">
    <subcellularLocation>
        <location evidence="1">Cytoplasm</location>
        <location evidence="1">Cytoskeleton</location>
        <location evidence="1">Cilium axoneme</location>
    </subcellularLocation>
</comment>
<keyword evidence="10" id="KW-0969">Cilium</keyword>
<dbReference type="FunFam" id="3.40.50.300:FF:002141">
    <property type="entry name" value="Dynein heavy chain"/>
    <property type="match status" value="1"/>
</dbReference>
<dbReference type="InterPro" id="IPR003593">
    <property type="entry name" value="AAA+_ATPase"/>
</dbReference>
<organism evidence="16 17">
    <name type="scientific">Meganyctiphanes norvegica</name>
    <name type="common">Northern krill</name>
    <name type="synonym">Thysanopoda norvegica</name>
    <dbReference type="NCBI Taxonomy" id="48144"/>
    <lineage>
        <taxon>Eukaryota</taxon>
        <taxon>Metazoa</taxon>
        <taxon>Ecdysozoa</taxon>
        <taxon>Arthropoda</taxon>
        <taxon>Crustacea</taxon>
        <taxon>Multicrustacea</taxon>
        <taxon>Malacostraca</taxon>
        <taxon>Eumalacostraca</taxon>
        <taxon>Eucarida</taxon>
        <taxon>Euphausiacea</taxon>
        <taxon>Euphausiidae</taxon>
        <taxon>Meganyctiphanes</taxon>
    </lineage>
</organism>
<keyword evidence="13" id="KW-0966">Cell projection</keyword>
<dbReference type="Pfam" id="PF12777">
    <property type="entry name" value="MT"/>
    <property type="match status" value="1"/>
</dbReference>
<dbReference type="Gene3D" id="3.40.50.300">
    <property type="entry name" value="P-loop containing nucleotide triphosphate hydrolases"/>
    <property type="match status" value="2"/>
</dbReference>
<evidence type="ECO:0000256" key="8">
    <source>
        <dbReference type="ARBA" id="ARBA00023017"/>
    </source>
</evidence>
<evidence type="ECO:0000256" key="7">
    <source>
        <dbReference type="ARBA" id="ARBA00022840"/>
    </source>
</evidence>
<dbReference type="Gene3D" id="1.20.920.20">
    <property type="match status" value="1"/>
</dbReference>
<evidence type="ECO:0000313" key="16">
    <source>
        <dbReference type="EMBL" id="CAL4079099.1"/>
    </source>
</evidence>
<feature type="non-terminal residue" evidence="16">
    <location>
        <position position="1278"/>
    </location>
</feature>
<gene>
    <name evidence="16" type="ORF">MNOR_LOCUS10842</name>
</gene>
<evidence type="ECO:0000256" key="12">
    <source>
        <dbReference type="ARBA" id="ARBA00023212"/>
    </source>
</evidence>
<evidence type="ECO:0000256" key="14">
    <source>
        <dbReference type="SAM" id="Coils"/>
    </source>
</evidence>
<sequence length="1278" mass="145133">MTRNSTLTLKSMMVHTSETVRLRFFLDIFMAKMHPIMLVGSSGCGKSALLSEKLNSLNEDYTVCNVPFNFYTTSELLQRVLERPLEKKAGKTYAPPGSKKLVYFIDDINMPMVDKYFTSQPHTLLRQHLDYGHWYDRTKHTLKEINNVQYVAAMNPTAGSFTINPRLQRHFSVFAVSFPGQEALTLIYSSLIGQHLRSPNLRFNPSIIRNKPLWHIVMALDEDNLVNAALGLHQKVSTTFLPTATKFHYNFNLRDLTNIFQGLLFATGETVKTPIELLRVWLHESQRVYGDRLLEDKDLELLIKLQIDIIKKEFEELDDVEIMAAPNVYCHFARGVGEPRYLPIKNWKDLSNILADALNTYNELNVAMNLVLFEDAMAHVCRINRILECPRGNALLVGVGGSGKQSLARLASFISGLEVFQITLTKEYGIQELRVDLANLYLRAGLKNLGTVFLMTDAHVPDEKFLVLINDLLTSGEIPDLFPEDEVDNIVTSVRNEVKHGGQGDTRENCWRFFIDRVRKNLKMVLCFSPVGTALRVRARQFPALISCTTIDWFHEWPKEALESVSINFLDRVDVLPTDLRDPVSKYLAQVHTSVNDMSRVYLQAQRRYNYTTPKTFLGFISLYTNLLQNKYDELQAKIARLQNGLEKLRTTSEQVDDLKQKLAVQEVELQIKNDEADKLIRIVESETAKVSKENEMANEEKRKVAIIEVEVSKRSKECKEDLVKAEPALAAATEALNTLNKANLTELKSFGSPPSGVSNVTGAVMILLAKDGKIPKDRSWKAGKVKMAKVDQFLEQLINYDKENIHPDIITAIKPYLEDPEFNPDLIQAKSLAAAGLCSWVINIIRFYEVYCDVEPKRRALEEANNELAAARARLSQIISKIEEQEIQLTKLRTEFEAAKKEKQRCEDEANSTSHTISLANRLVGGLSSEKVRWAEAVGYMHKSETTLPGDILLISAFISYVGCFTKHFRQDLMEKHWLPNIHRVTPPIPITLNLDPIKLLTDDATIALWNNEGLPSDRMSSENAIILTNSDRWPLIIDPQLQGLKWIKQKYGDSLVVVRLDHKNVLDVLEGAITRGDTVLLENLPEHLDPVLDPLIGKNLIKKGKALKIGDREIEYHPSFLLILHTKLANPHYKPELQAQCTLINFTVTRDGLEEQLLAEVVKAERPDLEETKYNLTKQQNDFKIQLKQLEDDLLSRLSSAGGNFLGDTALVENLEKTKATAEEIQEKVAEAHETGFKIDKARELYRPAAARASLLYFILNDLHKINPIYQFSLKV</sequence>
<evidence type="ECO:0000256" key="3">
    <source>
        <dbReference type="ARBA" id="ARBA00022490"/>
    </source>
</evidence>
<dbReference type="InterPro" id="IPR035706">
    <property type="entry name" value="AAA_9"/>
</dbReference>
<feature type="domain" description="AAA+ ATPase" evidence="15">
    <location>
        <begin position="390"/>
        <end position="502"/>
    </location>
</feature>
<evidence type="ECO:0000313" key="17">
    <source>
        <dbReference type="Proteomes" id="UP001497623"/>
    </source>
</evidence>
<dbReference type="InterPro" id="IPR027417">
    <property type="entry name" value="P-loop_NTPase"/>
</dbReference>
<dbReference type="Gene3D" id="6.10.140.1060">
    <property type="match status" value="1"/>
</dbReference>
<dbReference type="FunFam" id="1.20.920.30:FF:000003">
    <property type="entry name" value="Dynein axonemal heavy chain 17"/>
    <property type="match status" value="1"/>
</dbReference>
<proteinExistence type="inferred from homology"/>
<keyword evidence="17" id="KW-1185">Reference proteome</keyword>
<evidence type="ECO:0000256" key="4">
    <source>
        <dbReference type="ARBA" id="ARBA00022701"/>
    </source>
</evidence>
<dbReference type="Pfam" id="PF12780">
    <property type="entry name" value="AAA_8"/>
    <property type="match status" value="1"/>
</dbReference>
<comment type="caution">
    <text evidence="16">The sequence shown here is derived from an EMBL/GenBank/DDBJ whole genome shotgun (WGS) entry which is preliminary data.</text>
</comment>
<dbReference type="Pfam" id="PF17857">
    <property type="entry name" value="AAA_lid_1"/>
    <property type="match status" value="1"/>
</dbReference>
<evidence type="ECO:0000259" key="15">
    <source>
        <dbReference type="SMART" id="SM00382"/>
    </source>
</evidence>
<name>A0AAV2QBP3_MEGNR</name>
<dbReference type="GO" id="GO:0051959">
    <property type="term" value="F:dynein light intermediate chain binding"/>
    <property type="evidence" value="ECO:0007669"/>
    <property type="project" value="InterPro"/>
</dbReference>
<dbReference type="AlphaFoldDB" id="A0AAV2QBP3"/>
<dbReference type="InterPro" id="IPR026983">
    <property type="entry name" value="DHC"/>
</dbReference>
<accession>A0AAV2QBP3</accession>
<feature type="domain" description="AAA+ ATPase" evidence="15">
    <location>
        <begin position="32"/>
        <end position="177"/>
    </location>
</feature>
<dbReference type="PANTHER" id="PTHR45703:SF8">
    <property type="entry name" value="DYNEINS HEAVY CHAIN"/>
    <property type="match status" value="1"/>
</dbReference>
<dbReference type="Proteomes" id="UP001497623">
    <property type="component" value="Unassembled WGS sequence"/>
</dbReference>
<keyword evidence="8" id="KW-0243">Dynein</keyword>
<feature type="coiled-coil region" evidence="14">
    <location>
        <begin position="625"/>
        <end position="703"/>
    </location>
</feature>
<dbReference type="FunFam" id="3.40.50.300:FF:000049">
    <property type="entry name" value="Dynein, axonemal, heavy chain 5"/>
    <property type="match status" value="1"/>
</dbReference>
<dbReference type="InterPro" id="IPR024317">
    <property type="entry name" value="Dynein_heavy_chain_D4_dom"/>
</dbReference>
<dbReference type="SUPFAM" id="SSF52540">
    <property type="entry name" value="P-loop containing nucleoside triphosphate hydrolases"/>
    <property type="match status" value="2"/>
</dbReference>
<evidence type="ECO:0000256" key="5">
    <source>
        <dbReference type="ARBA" id="ARBA00022737"/>
    </source>
</evidence>